<dbReference type="Proteomes" id="UP000015241">
    <property type="component" value="Unassembled WGS sequence"/>
</dbReference>
<evidence type="ECO:0000313" key="1">
    <source>
        <dbReference type="EMBL" id="EPS98914.1"/>
    </source>
</evidence>
<sequence>MGNSSAARRLTLASYRPERWQNSPEAVQGIPGVWGQLSWPRACIGYRFALVEMTALLFTLIRELVFELAIPAEDMIQKSVVVQRLYIKGKVDQGSQLLLVVELYQRV</sequence>
<dbReference type="InterPro" id="IPR036396">
    <property type="entry name" value="Cyt_P450_sf"/>
</dbReference>
<protein>
    <recommendedName>
        <fullName evidence="3">Cytochrome P450</fullName>
    </recommendedName>
</protein>
<dbReference type="STRING" id="743788.S8FKS2"/>
<dbReference type="Gene3D" id="1.10.630.10">
    <property type="entry name" value="Cytochrome P450"/>
    <property type="match status" value="1"/>
</dbReference>
<dbReference type="EMBL" id="KE504161">
    <property type="protein sequence ID" value="EPS98914.1"/>
    <property type="molecule type" value="Genomic_DNA"/>
</dbReference>
<dbReference type="GO" id="GO:0016705">
    <property type="term" value="F:oxidoreductase activity, acting on paired donors, with incorporation or reduction of molecular oxygen"/>
    <property type="evidence" value="ECO:0007669"/>
    <property type="project" value="InterPro"/>
</dbReference>
<name>S8FKS2_FOMSC</name>
<evidence type="ECO:0008006" key="3">
    <source>
        <dbReference type="Google" id="ProtNLM"/>
    </source>
</evidence>
<organism evidence="1 2">
    <name type="scientific">Fomitopsis schrenkii</name>
    <name type="common">Brown rot fungus</name>
    <dbReference type="NCBI Taxonomy" id="2126942"/>
    <lineage>
        <taxon>Eukaryota</taxon>
        <taxon>Fungi</taxon>
        <taxon>Dikarya</taxon>
        <taxon>Basidiomycota</taxon>
        <taxon>Agaricomycotina</taxon>
        <taxon>Agaricomycetes</taxon>
        <taxon>Polyporales</taxon>
        <taxon>Fomitopsis</taxon>
    </lineage>
</organism>
<dbReference type="GO" id="GO:0005506">
    <property type="term" value="F:iron ion binding"/>
    <property type="evidence" value="ECO:0007669"/>
    <property type="project" value="InterPro"/>
</dbReference>
<gene>
    <name evidence="1" type="ORF">FOMPIDRAFT_1125662</name>
</gene>
<evidence type="ECO:0000313" key="2">
    <source>
        <dbReference type="Proteomes" id="UP000015241"/>
    </source>
</evidence>
<keyword evidence="2" id="KW-1185">Reference proteome</keyword>
<dbReference type="SUPFAM" id="SSF48264">
    <property type="entry name" value="Cytochrome P450"/>
    <property type="match status" value="1"/>
</dbReference>
<reference evidence="1 2" key="1">
    <citation type="journal article" date="2012" name="Science">
        <title>The Paleozoic origin of enzymatic lignin decomposition reconstructed from 31 fungal genomes.</title>
        <authorList>
            <person name="Floudas D."/>
            <person name="Binder M."/>
            <person name="Riley R."/>
            <person name="Barry K."/>
            <person name="Blanchette R.A."/>
            <person name="Henrissat B."/>
            <person name="Martinez A.T."/>
            <person name="Otillar R."/>
            <person name="Spatafora J.W."/>
            <person name="Yadav J.S."/>
            <person name="Aerts A."/>
            <person name="Benoit I."/>
            <person name="Boyd A."/>
            <person name="Carlson A."/>
            <person name="Copeland A."/>
            <person name="Coutinho P.M."/>
            <person name="de Vries R.P."/>
            <person name="Ferreira P."/>
            <person name="Findley K."/>
            <person name="Foster B."/>
            <person name="Gaskell J."/>
            <person name="Glotzer D."/>
            <person name="Gorecki P."/>
            <person name="Heitman J."/>
            <person name="Hesse C."/>
            <person name="Hori C."/>
            <person name="Igarashi K."/>
            <person name="Jurgens J.A."/>
            <person name="Kallen N."/>
            <person name="Kersten P."/>
            <person name="Kohler A."/>
            <person name="Kuees U."/>
            <person name="Kumar T.K.A."/>
            <person name="Kuo A."/>
            <person name="LaButti K."/>
            <person name="Larrondo L.F."/>
            <person name="Lindquist E."/>
            <person name="Ling A."/>
            <person name="Lombard V."/>
            <person name="Lucas S."/>
            <person name="Lundell T."/>
            <person name="Martin R."/>
            <person name="McLaughlin D.J."/>
            <person name="Morgenstern I."/>
            <person name="Morin E."/>
            <person name="Murat C."/>
            <person name="Nagy L.G."/>
            <person name="Nolan M."/>
            <person name="Ohm R.A."/>
            <person name="Patyshakuliyeva A."/>
            <person name="Rokas A."/>
            <person name="Ruiz-Duenas F.J."/>
            <person name="Sabat G."/>
            <person name="Salamov A."/>
            <person name="Samejima M."/>
            <person name="Schmutz J."/>
            <person name="Slot J.C."/>
            <person name="St John F."/>
            <person name="Stenlid J."/>
            <person name="Sun H."/>
            <person name="Sun S."/>
            <person name="Syed K."/>
            <person name="Tsang A."/>
            <person name="Wiebenga A."/>
            <person name="Young D."/>
            <person name="Pisabarro A."/>
            <person name="Eastwood D.C."/>
            <person name="Martin F."/>
            <person name="Cullen D."/>
            <person name="Grigoriev I.V."/>
            <person name="Hibbett D.S."/>
        </authorList>
    </citation>
    <scope>NUCLEOTIDE SEQUENCE</scope>
    <source>
        <strain evidence="2">FP-58527</strain>
    </source>
</reference>
<dbReference type="GO" id="GO:0020037">
    <property type="term" value="F:heme binding"/>
    <property type="evidence" value="ECO:0007669"/>
    <property type="project" value="InterPro"/>
</dbReference>
<dbReference type="GO" id="GO:0004497">
    <property type="term" value="F:monooxygenase activity"/>
    <property type="evidence" value="ECO:0007669"/>
    <property type="project" value="InterPro"/>
</dbReference>
<dbReference type="InParanoid" id="S8FKS2"/>
<dbReference type="HOGENOM" id="CLU_001570_5_11_1"/>
<accession>S8FKS2</accession>
<dbReference type="OrthoDB" id="1470350at2759"/>
<dbReference type="AlphaFoldDB" id="S8FKS2"/>
<proteinExistence type="predicted"/>